<evidence type="ECO:0000313" key="3">
    <source>
        <dbReference type="Proteomes" id="UP001152759"/>
    </source>
</evidence>
<dbReference type="EMBL" id="OU963866">
    <property type="protein sequence ID" value="CAH0390041.1"/>
    <property type="molecule type" value="Genomic_DNA"/>
</dbReference>
<dbReference type="KEGG" id="btab:109042114"/>
<sequence length="305" mass="34653">MEFKLSASNAALSGLLYDCCNSESDQIGFLIGKTAVTMEVVINDSQEPSSKKVVSTDILSTLPVSVFSFYNAAGTIIEDQLRHLIGHLPEQIVGWYVYRRNSVNSLSLRDSLIDRQLRKMIADRDGKFFIVCVVSEQKDNNSTIEIEYTFYGRNRTGYVPIKVFVDNLAESGIDFKKSSSVVERLDLFRKIDLDKAFKDDMPKFIEHYQEEVGSIFQHLSVELCQSEEEIIKLKSRLKKLQPESESDCQLQQFNHSVTNASGNSHTNHYPMNSGEPCQPVKKQGESNAMQMETEKEPSQNFSQEY</sequence>
<protein>
    <submittedName>
        <fullName evidence="2">Uncharacterized protein</fullName>
    </submittedName>
</protein>
<feature type="region of interest" description="Disordered" evidence="1">
    <location>
        <begin position="261"/>
        <end position="305"/>
    </location>
</feature>
<evidence type="ECO:0000313" key="2">
    <source>
        <dbReference type="EMBL" id="CAH0390041.1"/>
    </source>
</evidence>
<evidence type="ECO:0000256" key="1">
    <source>
        <dbReference type="SAM" id="MobiDB-lite"/>
    </source>
</evidence>
<dbReference type="GO" id="GO:0008017">
    <property type="term" value="F:microtubule binding"/>
    <property type="evidence" value="ECO:0007669"/>
    <property type="project" value="TreeGrafter"/>
</dbReference>
<dbReference type="PANTHER" id="PTHR31728">
    <property type="entry name" value="ABRAXAS FAMILY MEMBER"/>
    <property type="match status" value="1"/>
</dbReference>
<gene>
    <name evidence="2" type="ORF">BEMITA_LOCUS8804</name>
</gene>
<dbReference type="CDD" id="cd23525">
    <property type="entry name" value="Abraxas_2_insects"/>
    <property type="match status" value="1"/>
</dbReference>
<name>A0A9P0F5N8_BEMTA</name>
<reference evidence="2" key="1">
    <citation type="submission" date="2021-12" db="EMBL/GenBank/DDBJ databases">
        <authorList>
            <person name="King R."/>
        </authorList>
    </citation>
    <scope>NUCLEOTIDE SEQUENCE</scope>
</reference>
<proteinExistence type="predicted"/>
<dbReference type="GO" id="GO:0005634">
    <property type="term" value="C:nucleus"/>
    <property type="evidence" value="ECO:0007669"/>
    <property type="project" value="TreeGrafter"/>
</dbReference>
<dbReference type="GO" id="GO:0070536">
    <property type="term" value="P:protein K63-linked deubiquitination"/>
    <property type="evidence" value="ECO:0007669"/>
    <property type="project" value="TreeGrafter"/>
</dbReference>
<dbReference type="Proteomes" id="UP001152759">
    <property type="component" value="Chromosome 5"/>
</dbReference>
<dbReference type="InterPro" id="IPR023238">
    <property type="entry name" value="FAM175"/>
</dbReference>
<keyword evidence="3" id="KW-1185">Reference proteome</keyword>
<dbReference type="PRINTS" id="PR02051">
    <property type="entry name" value="PROTEINF175"/>
</dbReference>
<dbReference type="AlphaFoldDB" id="A0A9P0F5N8"/>
<dbReference type="Pfam" id="PF21125">
    <property type="entry name" value="MPN_2A_DUB_like"/>
    <property type="match status" value="1"/>
</dbReference>
<dbReference type="GO" id="GO:0090307">
    <property type="term" value="P:mitotic spindle assembly"/>
    <property type="evidence" value="ECO:0007669"/>
    <property type="project" value="TreeGrafter"/>
</dbReference>
<accession>A0A9P0F5N8</accession>
<feature type="compositionally biased region" description="Polar residues" evidence="1">
    <location>
        <begin position="261"/>
        <end position="270"/>
    </location>
</feature>
<organism evidence="2 3">
    <name type="scientific">Bemisia tabaci</name>
    <name type="common">Sweetpotato whitefly</name>
    <name type="synonym">Aleurodes tabaci</name>
    <dbReference type="NCBI Taxonomy" id="7038"/>
    <lineage>
        <taxon>Eukaryota</taxon>
        <taxon>Metazoa</taxon>
        <taxon>Ecdysozoa</taxon>
        <taxon>Arthropoda</taxon>
        <taxon>Hexapoda</taxon>
        <taxon>Insecta</taxon>
        <taxon>Pterygota</taxon>
        <taxon>Neoptera</taxon>
        <taxon>Paraneoptera</taxon>
        <taxon>Hemiptera</taxon>
        <taxon>Sternorrhyncha</taxon>
        <taxon>Aleyrodoidea</taxon>
        <taxon>Aleyrodidae</taxon>
        <taxon>Aleyrodinae</taxon>
        <taxon>Bemisia</taxon>
    </lineage>
</organism>
<dbReference type="PANTHER" id="PTHR31728:SF5">
    <property type="entry name" value="OS07G0540200 PROTEIN"/>
    <property type="match status" value="1"/>
</dbReference>
<dbReference type="GO" id="GO:0031593">
    <property type="term" value="F:polyubiquitin modification-dependent protein binding"/>
    <property type="evidence" value="ECO:0007669"/>
    <property type="project" value="TreeGrafter"/>
</dbReference>
<dbReference type="GO" id="GO:0008608">
    <property type="term" value="P:attachment of spindle microtubules to kinetochore"/>
    <property type="evidence" value="ECO:0007669"/>
    <property type="project" value="TreeGrafter"/>
</dbReference>